<evidence type="ECO:0000256" key="1">
    <source>
        <dbReference type="SAM" id="MobiDB-lite"/>
    </source>
</evidence>
<feature type="region of interest" description="Disordered" evidence="1">
    <location>
        <begin position="39"/>
        <end position="75"/>
    </location>
</feature>
<dbReference type="RefSeq" id="WP_144994865.1">
    <property type="nucleotide sequence ID" value="NZ_CP036281.1"/>
</dbReference>
<reference evidence="3 4" key="1">
    <citation type="submission" date="2019-02" db="EMBL/GenBank/DDBJ databases">
        <title>Deep-cultivation of Planctomycetes and their phenomic and genomic characterization uncovers novel biology.</title>
        <authorList>
            <person name="Wiegand S."/>
            <person name="Jogler M."/>
            <person name="Boedeker C."/>
            <person name="Pinto D."/>
            <person name="Vollmers J."/>
            <person name="Rivas-Marin E."/>
            <person name="Kohn T."/>
            <person name="Peeters S.H."/>
            <person name="Heuer A."/>
            <person name="Rast P."/>
            <person name="Oberbeckmann S."/>
            <person name="Bunk B."/>
            <person name="Jeske O."/>
            <person name="Meyerdierks A."/>
            <person name="Storesund J.E."/>
            <person name="Kallscheuer N."/>
            <person name="Luecker S."/>
            <person name="Lage O.M."/>
            <person name="Pohl T."/>
            <person name="Merkel B.J."/>
            <person name="Hornburger P."/>
            <person name="Mueller R.-W."/>
            <person name="Bruemmer F."/>
            <person name="Labrenz M."/>
            <person name="Spormann A.M."/>
            <person name="Op den Camp H."/>
            <person name="Overmann J."/>
            <person name="Amann R."/>
            <person name="Jetten M.S.M."/>
            <person name="Mascher T."/>
            <person name="Medema M.H."/>
            <person name="Devos D.P."/>
            <person name="Kaster A.-K."/>
            <person name="Ovreas L."/>
            <person name="Rohde M."/>
            <person name="Galperin M.Y."/>
            <person name="Jogler C."/>
        </authorList>
    </citation>
    <scope>NUCLEOTIDE SEQUENCE [LARGE SCALE GENOMIC DNA]</scope>
    <source>
        <strain evidence="3 4">Pla110</strain>
    </source>
</reference>
<dbReference type="KEGG" id="plon:Pla110_16180"/>
<evidence type="ECO:0000256" key="2">
    <source>
        <dbReference type="SAM" id="SignalP"/>
    </source>
</evidence>
<keyword evidence="2" id="KW-0732">Signal</keyword>
<gene>
    <name evidence="3" type="ORF">Pla110_16180</name>
</gene>
<protein>
    <recommendedName>
        <fullName evidence="5">Lipoprotein</fullName>
    </recommendedName>
</protein>
<feature type="signal peptide" evidence="2">
    <location>
        <begin position="1"/>
        <end position="19"/>
    </location>
</feature>
<proteinExistence type="predicted"/>
<evidence type="ECO:0008006" key="5">
    <source>
        <dbReference type="Google" id="ProtNLM"/>
    </source>
</evidence>
<evidence type="ECO:0000313" key="4">
    <source>
        <dbReference type="Proteomes" id="UP000317178"/>
    </source>
</evidence>
<dbReference type="PROSITE" id="PS51257">
    <property type="entry name" value="PROKAR_LIPOPROTEIN"/>
    <property type="match status" value="1"/>
</dbReference>
<dbReference type="OrthoDB" id="215460at2"/>
<dbReference type="Proteomes" id="UP000317178">
    <property type="component" value="Chromosome"/>
</dbReference>
<accession>A0A518CKZ5</accession>
<keyword evidence="4" id="KW-1185">Reference proteome</keyword>
<dbReference type="AlphaFoldDB" id="A0A518CKZ5"/>
<feature type="chain" id="PRO_5021873525" description="Lipoprotein" evidence="2">
    <location>
        <begin position="20"/>
        <end position="75"/>
    </location>
</feature>
<evidence type="ECO:0000313" key="3">
    <source>
        <dbReference type="EMBL" id="QDU79898.1"/>
    </source>
</evidence>
<organism evidence="3 4">
    <name type="scientific">Polystyrenella longa</name>
    <dbReference type="NCBI Taxonomy" id="2528007"/>
    <lineage>
        <taxon>Bacteria</taxon>
        <taxon>Pseudomonadati</taxon>
        <taxon>Planctomycetota</taxon>
        <taxon>Planctomycetia</taxon>
        <taxon>Planctomycetales</taxon>
        <taxon>Planctomycetaceae</taxon>
        <taxon>Polystyrenella</taxon>
    </lineage>
</organism>
<sequence length="75" mass="8175" precursor="true">MTRLRIVLSAFLISASVASSTGCNLLHNLQPHRLHRLNRQPSSASAAMFSVQDGATGESPVEEFMSSTELVEMEE</sequence>
<dbReference type="EMBL" id="CP036281">
    <property type="protein sequence ID" value="QDU79898.1"/>
    <property type="molecule type" value="Genomic_DNA"/>
</dbReference>
<name>A0A518CKZ5_9PLAN</name>